<dbReference type="WBParaSite" id="ACOC_0000163501-mRNA-1">
    <property type="protein sequence ID" value="ACOC_0000163501-mRNA-1"/>
    <property type="gene ID" value="ACOC_0000163501"/>
</dbReference>
<dbReference type="EMBL" id="UYYA01000258">
    <property type="protein sequence ID" value="VDM53221.1"/>
    <property type="molecule type" value="Genomic_DNA"/>
</dbReference>
<dbReference type="Pfam" id="PF13899">
    <property type="entry name" value="Thioredoxin_7"/>
    <property type="match status" value="1"/>
</dbReference>
<keyword evidence="4" id="KW-1185">Reference proteome</keyword>
<sequence length="251" mass="29403">EYPISHKWGKRSETSTYVKDQKYIYWVEWDSAVDVAMDLKKPIFLLIHKTWCGACKALKQEFNSSPKMSDLIALSKKFVMVNVQDDDEPEDEKYAPDGGYIPRILFLDSDGEPLRTNNEARYKNNKYFYPLIPQVVDGMERALMEFEEITKGNEDEENEDEGKQTFKQEVNEEDIHLKKENVDEKRERETQVKGKKESGKGMEKDENIAGNARKKDGDNEKEDREKEMKEDTKGEKKQREKDYKVSVSIHL</sequence>
<dbReference type="AlphaFoldDB" id="A0A0R3PCQ9"/>
<evidence type="ECO:0000256" key="2">
    <source>
        <dbReference type="SAM" id="MobiDB-lite"/>
    </source>
</evidence>
<evidence type="ECO:0000313" key="5">
    <source>
        <dbReference type="WBParaSite" id="ACOC_0000163501-mRNA-1"/>
    </source>
</evidence>
<keyword evidence="1" id="KW-0732">Signal</keyword>
<dbReference type="PANTHER" id="PTHR15337:SF11">
    <property type="entry name" value="THIOREDOXIN DOMAIN-CONTAINING PROTEIN"/>
    <property type="match status" value="1"/>
</dbReference>
<name>A0A0R3PCQ9_ANGCS</name>
<reference evidence="3 4" key="2">
    <citation type="submission" date="2018-11" db="EMBL/GenBank/DDBJ databases">
        <authorList>
            <consortium name="Pathogen Informatics"/>
        </authorList>
    </citation>
    <scope>NUCLEOTIDE SEQUENCE [LARGE SCALE GENOMIC DNA]</scope>
    <source>
        <strain evidence="3 4">Costa Rica</strain>
    </source>
</reference>
<dbReference type="InterPro" id="IPR017937">
    <property type="entry name" value="Thioredoxin_CS"/>
</dbReference>
<evidence type="ECO:0000313" key="4">
    <source>
        <dbReference type="Proteomes" id="UP000267027"/>
    </source>
</evidence>
<feature type="compositionally biased region" description="Basic and acidic residues" evidence="2">
    <location>
        <begin position="161"/>
        <end position="244"/>
    </location>
</feature>
<dbReference type="Gene3D" id="3.40.30.10">
    <property type="entry name" value="Glutaredoxin"/>
    <property type="match status" value="1"/>
</dbReference>
<dbReference type="InterPro" id="IPR051099">
    <property type="entry name" value="AGR/TXD"/>
</dbReference>
<accession>A0A0R3PCQ9</accession>
<dbReference type="InterPro" id="IPR036249">
    <property type="entry name" value="Thioredoxin-like_sf"/>
</dbReference>
<dbReference type="OrthoDB" id="262308at2759"/>
<organism evidence="5">
    <name type="scientific">Angiostrongylus costaricensis</name>
    <name type="common">Nematode worm</name>
    <dbReference type="NCBI Taxonomy" id="334426"/>
    <lineage>
        <taxon>Eukaryota</taxon>
        <taxon>Metazoa</taxon>
        <taxon>Ecdysozoa</taxon>
        <taxon>Nematoda</taxon>
        <taxon>Chromadorea</taxon>
        <taxon>Rhabditida</taxon>
        <taxon>Rhabditina</taxon>
        <taxon>Rhabditomorpha</taxon>
        <taxon>Strongyloidea</taxon>
        <taxon>Metastrongylidae</taxon>
        <taxon>Angiostrongylus</taxon>
    </lineage>
</organism>
<feature type="region of interest" description="Disordered" evidence="2">
    <location>
        <begin position="149"/>
        <end position="251"/>
    </location>
</feature>
<reference evidence="5" key="1">
    <citation type="submission" date="2017-02" db="UniProtKB">
        <authorList>
            <consortium name="WormBaseParasite"/>
        </authorList>
    </citation>
    <scope>IDENTIFICATION</scope>
</reference>
<dbReference type="Proteomes" id="UP000267027">
    <property type="component" value="Unassembled WGS sequence"/>
</dbReference>
<dbReference type="PANTHER" id="PTHR15337">
    <property type="entry name" value="ANTERIOR GRADIENT PROTEIN-RELATED"/>
    <property type="match status" value="1"/>
</dbReference>
<dbReference type="GO" id="GO:0005783">
    <property type="term" value="C:endoplasmic reticulum"/>
    <property type="evidence" value="ECO:0007669"/>
    <property type="project" value="TreeGrafter"/>
</dbReference>
<dbReference type="PROSITE" id="PS00194">
    <property type="entry name" value="THIOREDOXIN_1"/>
    <property type="match status" value="1"/>
</dbReference>
<dbReference type="SUPFAM" id="SSF52833">
    <property type="entry name" value="Thioredoxin-like"/>
    <property type="match status" value="1"/>
</dbReference>
<protein>
    <submittedName>
        <fullName evidence="5">Thioredoxin domain-containing protein</fullName>
    </submittedName>
</protein>
<gene>
    <name evidence="3" type="ORF">ACOC_LOCUS1636</name>
</gene>
<proteinExistence type="predicted"/>
<dbReference type="STRING" id="334426.A0A0R3PCQ9"/>
<evidence type="ECO:0000256" key="1">
    <source>
        <dbReference type="ARBA" id="ARBA00022729"/>
    </source>
</evidence>
<evidence type="ECO:0000313" key="3">
    <source>
        <dbReference type="EMBL" id="VDM53221.1"/>
    </source>
</evidence>